<evidence type="ECO:0000313" key="2">
    <source>
        <dbReference type="Proteomes" id="UP000002028"/>
    </source>
</evidence>
<organism evidence="1 2">
    <name type="scientific">Spirosoma linguale (strain ATCC 33905 / DSM 74 / LMG 10896 / Claus 1)</name>
    <dbReference type="NCBI Taxonomy" id="504472"/>
    <lineage>
        <taxon>Bacteria</taxon>
        <taxon>Pseudomonadati</taxon>
        <taxon>Bacteroidota</taxon>
        <taxon>Cytophagia</taxon>
        <taxon>Cytophagales</taxon>
        <taxon>Cytophagaceae</taxon>
        <taxon>Spirosoma</taxon>
    </lineage>
</organism>
<dbReference type="HOGENOM" id="CLU_2697813_0_0_10"/>
<dbReference type="RefSeq" id="WP_012927056.1">
    <property type="nucleotide sequence ID" value="NC_013730.1"/>
</dbReference>
<reference evidence="1 2" key="1">
    <citation type="journal article" date="2010" name="Stand. Genomic Sci.">
        <title>Complete genome sequence of Spirosoma linguale type strain (1).</title>
        <authorList>
            <person name="Lail K."/>
            <person name="Sikorski J."/>
            <person name="Saunders E."/>
            <person name="Lapidus A."/>
            <person name="Glavina Del Rio T."/>
            <person name="Copeland A."/>
            <person name="Tice H."/>
            <person name="Cheng J.-F."/>
            <person name="Lucas S."/>
            <person name="Nolan M."/>
            <person name="Bruce D."/>
            <person name="Goodwin L."/>
            <person name="Pitluck S."/>
            <person name="Ivanova N."/>
            <person name="Mavromatis K."/>
            <person name="Ovchinnikova G."/>
            <person name="Pati A."/>
            <person name="Chen A."/>
            <person name="Palaniappan K."/>
            <person name="Land M."/>
            <person name="Hauser L."/>
            <person name="Chang Y.-J."/>
            <person name="Jeffries C.D."/>
            <person name="Chain P."/>
            <person name="Brettin T."/>
            <person name="Detter J.C."/>
            <person name="Schuetze A."/>
            <person name="Rohde M."/>
            <person name="Tindall B.J."/>
            <person name="Goeker M."/>
            <person name="Bristow J."/>
            <person name="Eisen J.A."/>
            <person name="Markowitz V."/>
            <person name="Hugenholtz P."/>
            <person name="Kyrpides N.C."/>
            <person name="Klenk H.-P."/>
            <person name="Chen F."/>
        </authorList>
    </citation>
    <scope>NUCLEOTIDE SEQUENCE [LARGE SCALE GENOMIC DNA]</scope>
    <source>
        <strain evidence="2">ATCC 33905 / DSM 74 / LMG 10896 / Claus 1</strain>
    </source>
</reference>
<sequence length="68" mass="7653">MVTYQVDILNPKAEQLLLDLADMNLIALKEAKSDPFLNVVERLREKASTNPPTLDDITAEVEAVRSER</sequence>
<dbReference type="EMBL" id="CP001769">
    <property type="protein sequence ID" value="ADB38521.1"/>
    <property type="molecule type" value="Genomic_DNA"/>
</dbReference>
<dbReference type="Proteomes" id="UP000002028">
    <property type="component" value="Chromosome"/>
</dbReference>
<protein>
    <submittedName>
        <fullName evidence="1">Uncharacterized protein</fullName>
    </submittedName>
</protein>
<dbReference type="AlphaFoldDB" id="D2QGL3"/>
<proteinExistence type="predicted"/>
<accession>D2QGL3</accession>
<name>D2QGL3_SPILD</name>
<dbReference type="KEGG" id="sli:Slin_2503"/>
<evidence type="ECO:0000313" key="1">
    <source>
        <dbReference type="EMBL" id="ADB38521.1"/>
    </source>
</evidence>
<gene>
    <name evidence="1" type="ordered locus">Slin_2503</name>
</gene>
<keyword evidence="2" id="KW-1185">Reference proteome</keyword>